<comment type="caution">
    <text evidence="1">The sequence shown here is derived from an EMBL/GenBank/DDBJ whole genome shotgun (WGS) entry which is preliminary data.</text>
</comment>
<sequence>MVSRTSIVCLIFTLAGLVLSAPVPDSAENGPEQASSGELSNDASNPTSAPLVGGPNANTDDNDEDDNSSSSEEEDSDSDSDSAADSDSEDDSQVSESDSNSEDESDESPETGSEESVTPDAGNVTPEKK</sequence>
<reference evidence="1" key="1">
    <citation type="submission" date="2021-05" db="EMBL/GenBank/DDBJ databases">
        <authorList>
            <person name="Pan Q."/>
            <person name="Jouanno E."/>
            <person name="Zahm M."/>
            <person name="Klopp C."/>
            <person name="Cabau C."/>
            <person name="Louis A."/>
            <person name="Berthelot C."/>
            <person name="Parey E."/>
            <person name="Roest Crollius H."/>
            <person name="Montfort J."/>
            <person name="Robinson-Rechavi M."/>
            <person name="Bouchez O."/>
            <person name="Lampietro C."/>
            <person name="Lopez Roques C."/>
            <person name="Donnadieu C."/>
            <person name="Postlethwait J."/>
            <person name="Bobe J."/>
            <person name="Dillon D."/>
            <person name="Chandos A."/>
            <person name="von Hippel F."/>
            <person name="Guiguen Y."/>
        </authorList>
    </citation>
    <scope>NUCLEOTIDE SEQUENCE</scope>
    <source>
        <strain evidence="1">YG-Jan2019</strain>
    </source>
</reference>
<dbReference type="EMBL" id="CM055753">
    <property type="protein sequence ID" value="KAJ7991720.1"/>
    <property type="molecule type" value="Genomic_DNA"/>
</dbReference>
<gene>
    <name evidence="1" type="ORF">DPEC_G00286810</name>
</gene>
<protein>
    <submittedName>
        <fullName evidence="1">Uncharacterized protein</fullName>
    </submittedName>
</protein>
<evidence type="ECO:0000313" key="1">
    <source>
        <dbReference type="EMBL" id="KAJ7991720.1"/>
    </source>
</evidence>
<dbReference type="Proteomes" id="UP001157502">
    <property type="component" value="Chromosome 26"/>
</dbReference>
<keyword evidence="2" id="KW-1185">Reference proteome</keyword>
<proteinExistence type="predicted"/>
<name>A0ACC2FK37_DALPE</name>
<organism evidence="1 2">
    <name type="scientific">Dallia pectoralis</name>
    <name type="common">Alaska blackfish</name>
    <dbReference type="NCBI Taxonomy" id="75939"/>
    <lineage>
        <taxon>Eukaryota</taxon>
        <taxon>Metazoa</taxon>
        <taxon>Chordata</taxon>
        <taxon>Craniata</taxon>
        <taxon>Vertebrata</taxon>
        <taxon>Euteleostomi</taxon>
        <taxon>Actinopterygii</taxon>
        <taxon>Neopterygii</taxon>
        <taxon>Teleostei</taxon>
        <taxon>Protacanthopterygii</taxon>
        <taxon>Esociformes</taxon>
        <taxon>Umbridae</taxon>
        <taxon>Dallia</taxon>
    </lineage>
</organism>
<evidence type="ECO:0000313" key="2">
    <source>
        <dbReference type="Proteomes" id="UP001157502"/>
    </source>
</evidence>
<accession>A0ACC2FK37</accession>